<keyword evidence="1" id="KW-0812">Transmembrane</keyword>
<name>A0ABW2A600_9GAMM</name>
<evidence type="ECO:0000313" key="2">
    <source>
        <dbReference type="EMBL" id="MFC6672961.1"/>
    </source>
</evidence>
<evidence type="ECO:0000256" key="1">
    <source>
        <dbReference type="SAM" id="Phobius"/>
    </source>
</evidence>
<protein>
    <submittedName>
        <fullName evidence="2">Uncharacterized protein</fullName>
    </submittedName>
</protein>
<feature type="transmembrane region" description="Helical" evidence="1">
    <location>
        <begin position="25"/>
        <end position="42"/>
    </location>
</feature>
<dbReference type="RefSeq" id="WP_379911366.1">
    <property type="nucleotide sequence ID" value="NZ_JBHSWE010000001.1"/>
</dbReference>
<sequence>MRVFLVELRRALGFGEKPGSLKRRGIGAAIVLLLATVALLLYQRGAEERAIKALMAEAHYLEASQMAARILRQQPEETEIRTLATSALLQGTLPGWQQQLDAQAYENARQRLAALPLNDLHPQGRQLLALLGWVTDLEQWFAERPPDNHLELYRDEQPIRALLERWEDQGDDARRLLDLIRDQEPAFEARHSRIFSRLRQLENERSVYLTGIDTLNRRLENLLANNRSDELTALLDDFVRQYPTIRGTDRLRQDIGDYRTLHQAIGNRDLEALERLTLGLGFRTPPFQQASQELLPQQLPPPEIVERHRQARRAWLAGDAQQAIALLEPATVQPWGAALEPALQHYRQVESSYRQLQIRQNAADYGPALIAFYGSLDPVLDRHYLDALQAAFRQYTDEARRNADAAMAAAADYWQQYQQQGASAAPCAWKTISPSVFASRHCCSTSPRMKRARG</sequence>
<reference evidence="3" key="1">
    <citation type="journal article" date="2019" name="Int. J. Syst. Evol. Microbiol.">
        <title>The Global Catalogue of Microorganisms (GCM) 10K type strain sequencing project: providing services to taxonomists for standard genome sequencing and annotation.</title>
        <authorList>
            <consortium name="The Broad Institute Genomics Platform"/>
            <consortium name="The Broad Institute Genome Sequencing Center for Infectious Disease"/>
            <person name="Wu L."/>
            <person name="Ma J."/>
        </authorList>
    </citation>
    <scope>NUCLEOTIDE SEQUENCE [LARGE SCALE GENOMIC DNA]</scope>
    <source>
        <strain evidence="3">NBRC 111756</strain>
    </source>
</reference>
<proteinExistence type="predicted"/>
<keyword evidence="3" id="KW-1185">Reference proteome</keyword>
<organism evidence="2 3">
    <name type="scientific">Marinobacterium aestuariivivens</name>
    <dbReference type="NCBI Taxonomy" id="1698799"/>
    <lineage>
        <taxon>Bacteria</taxon>
        <taxon>Pseudomonadati</taxon>
        <taxon>Pseudomonadota</taxon>
        <taxon>Gammaproteobacteria</taxon>
        <taxon>Oceanospirillales</taxon>
        <taxon>Oceanospirillaceae</taxon>
        <taxon>Marinobacterium</taxon>
    </lineage>
</organism>
<accession>A0ABW2A600</accession>
<keyword evidence="1" id="KW-0472">Membrane</keyword>
<keyword evidence="1" id="KW-1133">Transmembrane helix</keyword>
<comment type="caution">
    <text evidence="2">The sequence shown here is derived from an EMBL/GenBank/DDBJ whole genome shotgun (WGS) entry which is preliminary data.</text>
</comment>
<gene>
    <name evidence="2" type="ORF">ACFQDL_24875</name>
</gene>
<evidence type="ECO:0000313" key="3">
    <source>
        <dbReference type="Proteomes" id="UP001596422"/>
    </source>
</evidence>
<dbReference type="EMBL" id="JBHSWE010000001">
    <property type="protein sequence ID" value="MFC6672961.1"/>
    <property type="molecule type" value="Genomic_DNA"/>
</dbReference>
<dbReference type="Proteomes" id="UP001596422">
    <property type="component" value="Unassembled WGS sequence"/>
</dbReference>